<evidence type="ECO:0000256" key="2">
    <source>
        <dbReference type="ARBA" id="ARBA00022729"/>
    </source>
</evidence>
<dbReference type="InterPro" id="IPR002937">
    <property type="entry name" value="Amino_oxidase"/>
</dbReference>
<keyword evidence="4" id="KW-0521">NADP</keyword>
<keyword evidence="5" id="KW-0520">NAD</keyword>
<evidence type="ECO:0000313" key="7">
    <source>
        <dbReference type="EMBL" id="ABJ04814.1"/>
    </source>
</evidence>
<evidence type="ECO:0000256" key="3">
    <source>
        <dbReference type="ARBA" id="ARBA00022827"/>
    </source>
</evidence>
<evidence type="ECO:0000256" key="4">
    <source>
        <dbReference type="ARBA" id="ARBA00022857"/>
    </source>
</evidence>
<keyword evidence="1" id="KW-0285">Flavoprotein</keyword>
<dbReference type="OrthoDB" id="9774675at2"/>
<evidence type="ECO:0000259" key="6">
    <source>
        <dbReference type="Pfam" id="PF01593"/>
    </source>
</evidence>
<dbReference type="GO" id="GO:0016491">
    <property type="term" value="F:oxidoreductase activity"/>
    <property type="evidence" value="ECO:0007669"/>
    <property type="project" value="InterPro"/>
</dbReference>
<sequence>MTRYDAVVIGAGLGGLTAGAILARAGRKVLVIERGNSVGGAASSYKVGDLFVEGSLHLTSAPQDARDPKHAALKRAGALDAVQWVASGALYQVRGGPLDRPLLLPDDFAAARCTLIERFPRAERGLTQLCDEMQAIASGQPAKADDLSLTLAQKLDRLFGDDEPVKCAIAANLSYYHDDPATLSWIAFAAAQGSYLQSGGRFVQGGSQRLSSALARSILRARGEVQLRRVVSAIAIDASGAACGVTHTARDGSDPQTVEAACVIGNAAPAVLAELMPADAAARLSASYAEETPSISLFALTLGLAKPPREFGIDAYSTQLLPPWLTRLADYAQGTRLMAEEPADKMPPLSIVDYAAIDSGVPTPPYVLSVVGPDHVANWDGMAPDDYRARRGRWQDAIVATLEAHYPGLAAAVTHSAFNTALSVQQYLNAPGGAAYGFAPTPARCGRHAPHTVVPGLYLASAYAGLGGYSGVMQAAGACAEMILTERSA</sequence>
<dbReference type="PANTHER" id="PTHR46091:SF3">
    <property type="entry name" value="AMINE OXIDASE DOMAIN-CONTAINING PROTEIN"/>
    <property type="match status" value="1"/>
</dbReference>
<feature type="domain" description="Amine oxidase" evidence="6">
    <location>
        <begin position="13"/>
        <end position="476"/>
    </location>
</feature>
<dbReference type="PANTHER" id="PTHR46091">
    <property type="entry name" value="BLR7054 PROTEIN"/>
    <property type="match status" value="1"/>
</dbReference>
<name>Q07TC0_RHOP5</name>
<evidence type="ECO:0000256" key="5">
    <source>
        <dbReference type="ARBA" id="ARBA00023027"/>
    </source>
</evidence>
<organism evidence="7">
    <name type="scientific">Rhodopseudomonas palustris (strain BisA53)</name>
    <dbReference type="NCBI Taxonomy" id="316055"/>
    <lineage>
        <taxon>Bacteria</taxon>
        <taxon>Pseudomonadati</taxon>
        <taxon>Pseudomonadota</taxon>
        <taxon>Alphaproteobacteria</taxon>
        <taxon>Hyphomicrobiales</taxon>
        <taxon>Nitrobacteraceae</taxon>
        <taxon>Rhodopseudomonas</taxon>
    </lineage>
</organism>
<dbReference type="EMBL" id="CP000463">
    <property type="protein sequence ID" value="ABJ04814.1"/>
    <property type="molecule type" value="Genomic_DNA"/>
</dbReference>
<dbReference type="SUPFAM" id="SSF51905">
    <property type="entry name" value="FAD/NAD(P)-binding domain"/>
    <property type="match status" value="1"/>
</dbReference>
<evidence type="ECO:0000256" key="1">
    <source>
        <dbReference type="ARBA" id="ARBA00022630"/>
    </source>
</evidence>
<dbReference type="Gene3D" id="3.50.50.60">
    <property type="entry name" value="FAD/NAD(P)-binding domain"/>
    <property type="match status" value="2"/>
</dbReference>
<dbReference type="HOGENOM" id="CLU_019722_4_2_5"/>
<dbReference type="InterPro" id="IPR052206">
    <property type="entry name" value="Retinol_saturase"/>
</dbReference>
<protein>
    <submittedName>
        <fullName evidence="7">Amine oxidase</fullName>
    </submittedName>
</protein>
<dbReference type="KEGG" id="rpe:RPE_0858"/>
<proteinExistence type="predicted"/>
<keyword evidence="3" id="KW-0274">FAD</keyword>
<gene>
    <name evidence="7" type="ordered locus">RPE_0858</name>
</gene>
<keyword evidence="2" id="KW-0732">Signal</keyword>
<dbReference type="AlphaFoldDB" id="Q07TC0"/>
<dbReference type="InterPro" id="IPR036188">
    <property type="entry name" value="FAD/NAD-bd_sf"/>
</dbReference>
<reference evidence="7" key="1">
    <citation type="submission" date="2006-09" db="EMBL/GenBank/DDBJ databases">
        <title>Complete sequence of Rhodopseudomonas palustris BisA53.</title>
        <authorList>
            <consortium name="US DOE Joint Genome Institute"/>
            <person name="Copeland A."/>
            <person name="Lucas S."/>
            <person name="Lapidus A."/>
            <person name="Barry K."/>
            <person name="Detter J.C."/>
            <person name="Glavina del Rio T."/>
            <person name="Hammon N."/>
            <person name="Israni S."/>
            <person name="Dalin E."/>
            <person name="Tice H."/>
            <person name="Pitluck S."/>
            <person name="Chain P."/>
            <person name="Malfatti S."/>
            <person name="Shin M."/>
            <person name="Vergez L."/>
            <person name="Schmutz J."/>
            <person name="Larimer F."/>
            <person name="Land M."/>
            <person name="Hauser L."/>
            <person name="Pelletier D.A."/>
            <person name="Kyrpides N."/>
            <person name="Kim E."/>
            <person name="Harwood C.S."/>
            <person name="Oda Y."/>
            <person name="Richardson P."/>
        </authorList>
    </citation>
    <scope>NUCLEOTIDE SEQUENCE [LARGE SCALE GENOMIC DNA]</scope>
    <source>
        <strain evidence="7">BisA53</strain>
    </source>
</reference>
<accession>Q07TC0</accession>
<dbReference type="STRING" id="316055.RPE_0858"/>
<dbReference type="Pfam" id="PF01593">
    <property type="entry name" value="Amino_oxidase"/>
    <property type="match status" value="1"/>
</dbReference>
<dbReference type="eggNOG" id="COG1233">
    <property type="taxonomic scope" value="Bacteria"/>
</dbReference>